<keyword evidence="4 6" id="KW-0472">Membrane</keyword>
<comment type="caution">
    <text evidence="8">The sequence shown here is derived from an EMBL/GenBank/DDBJ whole genome shotgun (WGS) entry which is preliminary data.</text>
</comment>
<evidence type="ECO:0000256" key="6">
    <source>
        <dbReference type="SAM" id="Phobius"/>
    </source>
</evidence>
<sequence length="344" mass="36994">MWLVQLTHLVIGAFSITHNTGLSVLVRRFSCVLSLTQGSAHDDWIALSWQFKPASDPMSQSTNPKCAGSDGSQFRKPPDGKSCKAGEMCTLGWNGHNTYNDRNYMATWRAYLVDTDYASNQRNITIFDSKKFTYGDAGWGNGDACGNTQMEYNWTIPANLTSTAANFRYILVKASASVYGKYESTTTEVLPSTSTGSLFLIMPITETTMTMTPVSSSPTTSTAAGATLTPDDRPDPVPVSGSLSTGAIAGIAAGASLGAIFLAVGVFLWTRRRSRRNAKVSAAAESQERYDKAELDSGTREKNKQQQHAIEADGGPFSELTMGTFQKQAASQEPAELPGGGRGF</sequence>
<feature type="region of interest" description="Disordered" evidence="5">
    <location>
        <begin position="277"/>
        <end position="344"/>
    </location>
</feature>
<feature type="compositionally biased region" description="Polar residues" evidence="5">
    <location>
        <begin position="321"/>
        <end position="331"/>
    </location>
</feature>
<keyword evidence="2 6" id="KW-0812">Transmembrane</keyword>
<protein>
    <submittedName>
        <fullName evidence="8">Uncharacterized protein</fullName>
    </submittedName>
</protein>
<feature type="compositionally biased region" description="Basic and acidic residues" evidence="5">
    <location>
        <begin position="286"/>
        <end position="304"/>
    </location>
</feature>
<dbReference type="EMBL" id="JAPCWZ010000003">
    <property type="protein sequence ID" value="KAK8874983.1"/>
    <property type="molecule type" value="Genomic_DNA"/>
</dbReference>
<reference evidence="8 9" key="1">
    <citation type="journal article" date="2024" name="IMA Fungus">
        <title>Apiospora arundinis, a panoply of carbohydrate-active enzymes and secondary metabolites.</title>
        <authorList>
            <person name="Sorensen T."/>
            <person name="Petersen C."/>
            <person name="Muurmann A.T."/>
            <person name="Christiansen J.V."/>
            <person name="Brundto M.L."/>
            <person name="Overgaard C.K."/>
            <person name="Boysen A.T."/>
            <person name="Wollenberg R.D."/>
            <person name="Larsen T.O."/>
            <person name="Sorensen J.L."/>
            <person name="Nielsen K.L."/>
            <person name="Sondergaard T.E."/>
        </authorList>
    </citation>
    <scope>NUCLEOTIDE SEQUENCE [LARGE SCALE GENOMIC DNA]</scope>
    <source>
        <strain evidence="8 9">AAU 773</strain>
    </source>
</reference>
<keyword evidence="3 6" id="KW-1133">Transmembrane helix</keyword>
<comment type="subcellular location">
    <subcellularLocation>
        <location evidence="1">Membrane</location>
        <topology evidence="1">Single-pass membrane protein</topology>
    </subcellularLocation>
</comment>
<evidence type="ECO:0000256" key="5">
    <source>
        <dbReference type="SAM" id="MobiDB-lite"/>
    </source>
</evidence>
<evidence type="ECO:0000256" key="1">
    <source>
        <dbReference type="ARBA" id="ARBA00004167"/>
    </source>
</evidence>
<feature type="region of interest" description="Disordered" evidence="5">
    <location>
        <begin position="56"/>
        <end position="79"/>
    </location>
</feature>
<dbReference type="PANTHER" id="PTHR15549">
    <property type="entry name" value="PAIRED IMMUNOGLOBULIN-LIKE TYPE 2 RECEPTOR"/>
    <property type="match status" value="1"/>
</dbReference>
<keyword evidence="7" id="KW-0732">Signal</keyword>
<organism evidence="8 9">
    <name type="scientific">Apiospora arundinis</name>
    <dbReference type="NCBI Taxonomy" id="335852"/>
    <lineage>
        <taxon>Eukaryota</taxon>
        <taxon>Fungi</taxon>
        <taxon>Dikarya</taxon>
        <taxon>Ascomycota</taxon>
        <taxon>Pezizomycotina</taxon>
        <taxon>Sordariomycetes</taxon>
        <taxon>Xylariomycetidae</taxon>
        <taxon>Amphisphaeriales</taxon>
        <taxon>Apiosporaceae</taxon>
        <taxon>Apiospora</taxon>
    </lineage>
</organism>
<feature type="chain" id="PRO_5045280334" evidence="7">
    <location>
        <begin position="16"/>
        <end position="344"/>
    </location>
</feature>
<evidence type="ECO:0000313" key="8">
    <source>
        <dbReference type="EMBL" id="KAK8874983.1"/>
    </source>
</evidence>
<keyword evidence="9" id="KW-1185">Reference proteome</keyword>
<accession>A0ABR2JBL8</accession>
<gene>
    <name evidence="8" type="ORF">PGQ11_005497</name>
</gene>
<evidence type="ECO:0000256" key="4">
    <source>
        <dbReference type="ARBA" id="ARBA00023136"/>
    </source>
</evidence>
<evidence type="ECO:0000313" key="9">
    <source>
        <dbReference type="Proteomes" id="UP001390339"/>
    </source>
</evidence>
<feature type="compositionally biased region" description="Low complexity" evidence="5">
    <location>
        <begin position="210"/>
        <end position="229"/>
    </location>
</feature>
<dbReference type="PANTHER" id="PTHR15549:SF6">
    <property type="entry name" value="MID2 DOMAIN-CONTAINING PROTEIN"/>
    <property type="match status" value="1"/>
</dbReference>
<proteinExistence type="predicted"/>
<name>A0ABR2JBL8_9PEZI</name>
<feature type="transmembrane region" description="Helical" evidence="6">
    <location>
        <begin position="247"/>
        <end position="269"/>
    </location>
</feature>
<evidence type="ECO:0000256" key="7">
    <source>
        <dbReference type="SAM" id="SignalP"/>
    </source>
</evidence>
<dbReference type="Proteomes" id="UP001390339">
    <property type="component" value="Unassembled WGS sequence"/>
</dbReference>
<feature type="region of interest" description="Disordered" evidence="5">
    <location>
        <begin position="210"/>
        <end position="239"/>
    </location>
</feature>
<dbReference type="InterPro" id="IPR051694">
    <property type="entry name" value="Immunoregulatory_rcpt-like"/>
</dbReference>
<evidence type="ECO:0000256" key="2">
    <source>
        <dbReference type="ARBA" id="ARBA00022692"/>
    </source>
</evidence>
<evidence type="ECO:0000256" key="3">
    <source>
        <dbReference type="ARBA" id="ARBA00022989"/>
    </source>
</evidence>
<feature type="signal peptide" evidence="7">
    <location>
        <begin position="1"/>
        <end position="15"/>
    </location>
</feature>